<reference evidence="3 4" key="1">
    <citation type="submission" date="2020-09" db="EMBL/GenBank/DDBJ databases">
        <title>Novel species in genus Gordonia.</title>
        <authorList>
            <person name="Zhang G."/>
        </authorList>
    </citation>
    <scope>NUCLEOTIDE SEQUENCE [LARGE SCALE GENOMIC DNA]</scope>
    <source>
        <strain evidence="3 4">ON-33</strain>
    </source>
</reference>
<name>A0ABR7WFQ5_9ACTN</name>
<comment type="caution">
    <text evidence="3">The sequence shown here is derived from an EMBL/GenBank/DDBJ whole genome shotgun (WGS) entry which is preliminary data.</text>
</comment>
<dbReference type="Proteomes" id="UP000602395">
    <property type="component" value="Unassembled WGS sequence"/>
</dbReference>
<feature type="compositionally biased region" description="Basic and acidic residues" evidence="1">
    <location>
        <begin position="255"/>
        <end position="276"/>
    </location>
</feature>
<proteinExistence type="predicted"/>
<organism evidence="3 4">
    <name type="scientific">Gordonia hankookensis</name>
    <dbReference type="NCBI Taxonomy" id="589403"/>
    <lineage>
        <taxon>Bacteria</taxon>
        <taxon>Bacillati</taxon>
        <taxon>Actinomycetota</taxon>
        <taxon>Actinomycetes</taxon>
        <taxon>Mycobacteriales</taxon>
        <taxon>Gordoniaceae</taxon>
        <taxon>Gordonia</taxon>
    </lineage>
</organism>
<evidence type="ECO:0000256" key="1">
    <source>
        <dbReference type="SAM" id="MobiDB-lite"/>
    </source>
</evidence>
<protein>
    <submittedName>
        <fullName evidence="3">DUF222 domain-containing protein</fullName>
    </submittedName>
</protein>
<evidence type="ECO:0000313" key="3">
    <source>
        <dbReference type="EMBL" id="MBD1320622.1"/>
    </source>
</evidence>
<gene>
    <name evidence="3" type="ORF">IDF66_13625</name>
</gene>
<dbReference type="InterPro" id="IPR003615">
    <property type="entry name" value="HNH_nuc"/>
</dbReference>
<dbReference type="Pfam" id="PF02720">
    <property type="entry name" value="DUF222"/>
    <property type="match status" value="1"/>
</dbReference>
<dbReference type="CDD" id="cd00085">
    <property type="entry name" value="HNHc"/>
    <property type="match status" value="1"/>
</dbReference>
<sequence>MGGCGAVDTTDSQSEIVALYAELHNVLDRICVASSTSASDLEVIEAAESHERAVKRMSWIGHRRVLDVSDRAAHIKAGYRSLHAFMAARLRITNPTRRRRHMEAVAQMYSMQGELLPPACPETAAALAEGAIGPDHVEQILKTLRHIPSSVTAEDRSAAETLLAQHARDFDPATVARLGAQVIAHLDPDGRLTDDHDRARRRGLTLGKQDSQSMSALSGALDPITRAMFDTLLDAWAAPGMNNPDDESSPCGGKIDADPKGLKEAAQRDTRSQAKRNHDALTALLKAALDGGVLGKSHRGLPPHLIVKITESELRERAGLGETAGGAHLPIKDVIELAAEAHHHLAVFADHTSEILYLGEAQRLANRSQRFALFARDGAGCTCPECTQPFTRLEIHHAERDWADGGWTDVSDLAGACPKHNRMVGPEVGQWTTHIIREGPDTGRPAWTLNSDATGPPNLPRVNRIHHVGEALDRLLRGVPPSPTVDARRDDMSREERRRVQNAVSMGWVVRAVRWEDLGLAG</sequence>
<evidence type="ECO:0000313" key="4">
    <source>
        <dbReference type="Proteomes" id="UP000602395"/>
    </source>
</evidence>
<evidence type="ECO:0000259" key="2">
    <source>
        <dbReference type="Pfam" id="PF02720"/>
    </source>
</evidence>
<feature type="domain" description="DUF222" evidence="2">
    <location>
        <begin position="46"/>
        <end position="377"/>
    </location>
</feature>
<accession>A0ABR7WFQ5</accession>
<feature type="region of interest" description="Disordered" evidence="1">
    <location>
        <begin position="242"/>
        <end position="276"/>
    </location>
</feature>
<keyword evidence="4" id="KW-1185">Reference proteome</keyword>
<dbReference type="InterPro" id="IPR003870">
    <property type="entry name" value="DUF222"/>
</dbReference>
<dbReference type="EMBL" id="JACWMS010000002">
    <property type="protein sequence ID" value="MBD1320622.1"/>
    <property type="molecule type" value="Genomic_DNA"/>
</dbReference>